<sequence>MSFKTETSSHMLSKRSRDLDRDTFMFHPLSGRLWCGLNLKLTSITSAIFQRWIFLMDPDLPAFYLRPITLHKHGILRYFTTPSGPAISPHSSEPLPPGDYAWVTPEYPNFTGKSPFRVIAFNLSYAALKKLCDETQFPAGSADLYLYDIPPALEALALSRDKHCFITGSSSETTGLAVFWIVPPLWNFDTARTCEPEGDHTSHTVATNVGLMRKELIPAFHNNDFGIDVDDNYRIVIFRDFGPAMASLLPLGSVAHYRQAGGLSPGPADVFLREHFRKCLTVHLPRGDISDDYGVREIQAAFHEFGLSDRDEEVLPFSDERWHTVLGKELLEWYIMSSADVENVDSNGVPRGHHGWV</sequence>
<evidence type="ECO:0000313" key="1">
    <source>
        <dbReference type="EMBL" id="RDB26160.1"/>
    </source>
</evidence>
<organism evidence="1 2">
    <name type="scientific">Hypsizygus marmoreus</name>
    <name type="common">White beech mushroom</name>
    <name type="synonym">Agaricus marmoreus</name>
    <dbReference type="NCBI Taxonomy" id="39966"/>
    <lineage>
        <taxon>Eukaryota</taxon>
        <taxon>Fungi</taxon>
        <taxon>Dikarya</taxon>
        <taxon>Basidiomycota</taxon>
        <taxon>Agaricomycotina</taxon>
        <taxon>Agaricomycetes</taxon>
        <taxon>Agaricomycetidae</taxon>
        <taxon>Agaricales</taxon>
        <taxon>Tricholomatineae</taxon>
        <taxon>Lyophyllaceae</taxon>
        <taxon>Hypsizygus</taxon>
    </lineage>
</organism>
<proteinExistence type="predicted"/>
<dbReference type="EMBL" id="LUEZ02000040">
    <property type="protein sequence ID" value="RDB26160.1"/>
    <property type="molecule type" value="Genomic_DNA"/>
</dbReference>
<dbReference type="InParanoid" id="A0A369JY56"/>
<name>A0A369JY56_HYPMA</name>
<reference evidence="1" key="1">
    <citation type="submission" date="2018-04" db="EMBL/GenBank/DDBJ databases">
        <title>Whole genome sequencing of Hypsizygus marmoreus.</title>
        <authorList>
            <person name="Choi I.-G."/>
            <person name="Min B."/>
            <person name="Kim J.-G."/>
            <person name="Kim S."/>
            <person name="Oh Y.-L."/>
            <person name="Kong W.-S."/>
            <person name="Park H."/>
            <person name="Jeong J."/>
            <person name="Song E.-S."/>
        </authorList>
    </citation>
    <scope>NUCLEOTIDE SEQUENCE [LARGE SCALE GENOMIC DNA]</scope>
    <source>
        <strain evidence="1">51987-8</strain>
    </source>
</reference>
<accession>A0A369JY56</accession>
<keyword evidence="2" id="KW-1185">Reference proteome</keyword>
<dbReference type="AlphaFoldDB" id="A0A369JY56"/>
<gene>
    <name evidence="1" type="ORF">Hypma_006205</name>
</gene>
<dbReference type="Proteomes" id="UP000076154">
    <property type="component" value="Unassembled WGS sequence"/>
</dbReference>
<dbReference type="OrthoDB" id="3263651at2759"/>
<comment type="caution">
    <text evidence="1">The sequence shown here is derived from an EMBL/GenBank/DDBJ whole genome shotgun (WGS) entry which is preliminary data.</text>
</comment>
<protein>
    <submittedName>
        <fullName evidence="1">Uncharacterized protein</fullName>
    </submittedName>
</protein>
<evidence type="ECO:0000313" key="2">
    <source>
        <dbReference type="Proteomes" id="UP000076154"/>
    </source>
</evidence>